<organism evidence="9 10">
    <name type="scientific">Brevibacterium casei</name>
    <dbReference type="NCBI Taxonomy" id="33889"/>
    <lineage>
        <taxon>Bacteria</taxon>
        <taxon>Bacillati</taxon>
        <taxon>Actinomycetota</taxon>
        <taxon>Actinomycetes</taxon>
        <taxon>Micrococcales</taxon>
        <taxon>Brevibacteriaceae</taxon>
        <taxon>Brevibacterium</taxon>
    </lineage>
</organism>
<feature type="binding site" evidence="5">
    <location>
        <begin position="108"/>
        <end position="111"/>
    </location>
    <ligand>
        <name>(6S)-5,6,7,8-tetrahydrofolate</name>
        <dbReference type="ChEBI" id="CHEBI:57453"/>
    </ligand>
</feature>
<comment type="function">
    <text evidence="5">Attaches a formyl group to the free amino group of methionyl-tRNA(fMet). The formyl group appears to play a dual role in the initiator identity of N-formylmethionyl-tRNA by promoting its recognition by IF2 and preventing the misappropriation of this tRNA by the elongation apparatus.</text>
</comment>
<evidence type="ECO:0000259" key="7">
    <source>
        <dbReference type="Pfam" id="PF00551"/>
    </source>
</evidence>
<dbReference type="GO" id="GO:0004479">
    <property type="term" value="F:methionyl-tRNA formyltransferase activity"/>
    <property type="evidence" value="ECO:0007669"/>
    <property type="project" value="UniProtKB-UniRule"/>
</dbReference>
<evidence type="ECO:0000256" key="2">
    <source>
        <dbReference type="ARBA" id="ARBA00012261"/>
    </source>
</evidence>
<dbReference type="InterPro" id="IPR005794">
    <property type="entry name" value="Fmt"/>
</dbReference>
<accession>A0A7T3ZY14</accession>
<dbReference type="InterPro" id="IPR005793">
    <property type="entry name" value="Formyl_trans_C"/>
</dbReference>
<dbReference type="GO" id="GO:0005829">
    <property type="term" value="C:cytosol"/>
    <property type="evidence" value="ECO:0007669"/>
    <property type="project" value="TreeGrafter"/>
</dbReference>
<dbReference type="Gene3D" id="3.40.50.12230">
    <property type="match status" value="1"/>
</dbReference>
<protein>
    <recommendedName>
        <fullName evidence="2 5">Methionyl-tRNA formyltransferase</fullName>
        <ecNumber evidence="2 5">2.1.2.9</ecNumber>
    </recommendedName>
</protein>
<sequence length="341" mass="34667">MDIVFAGTPEVAVPALEALVASDHTVRAVLTRPDASVGRKRVLTPSPVKARALELGLPVIEADRLRGDVIGQLREIGPDAVAVVAYGAIAGPAALSTARLGWFNLHFSLLPAHRGAAPIQRALIAGETTSGVSVFRIDTGMDTGDVVRTRTLPLDQADAAAALAAYAAVGAGELVAAFDDLAAGTADFTPQDALIAAGAQPSHAEKITAADAHLDLTRPGAEIVARSRGVSPAPGPWVTVDEKRTKLFGLTPLGGDAAPTQAPAASAEVGLLTSHDGDAVLGVGDGWLRVSEIQPFGKPRMSAADYLRGHGEVRIDAAAPADAADAAAPAEAGRAPTSKEA</sequence>
<feature type="domain" description="Formyl transferase N-terminal" evidence="7">
    <location>
        <begin position="3"/>
        <end position="164"/>
    </location>
</feature>
<dbReference type="Proteomes" id="UP000595374">
    <property type="component" value="Chromosome"/>
</dbReference>
<name>A0A7T3ZY14_9MICO</name>
<evidence type="ECO:0000256" key="4">
    <source>
        <dbReference type="ARBA" id="ARBA00022917"/>
    </source>
</evidence>
<dbReference type="SUPFAM" id="SSF53328">
    <property type="entry name" value="Formyltransferase"/>
    <property type="match status" value="1"/>
</dbReference>
<dbReference type="InterPro" id="IPR044135">
    <property type="entry name" value="Met-tRNA-FMT_C"/>
</dbReference>
<comment type="catalytic activity">
    <reaction evidence="5">
        <text>L-methionyl-tRNA(fMet) + (6R)-10-formyltetrahydrofolate = N-formyl-L-methionyl-tRNA(fMet) + (6S)-5,6,7,8-tetrahydrofolate + H(+)</text>
        <dbReference type="Rhea" id="RHEA:24380"/>
        <dbReference type="Rhea" id="RHEA-COMP:9952"/>
        <dbReference type="Rhea" id="RHEA-COMP:9953"/>
        <dbReference type="ChEBI" id="CHEBI:15378"/>
        <dbReference type="ChEBI" id="CHEBI:57453"/>
        <dbReference type="ChEBI" id="CHEBI:78530"/>
        <dbReference type="ChEBI" id="CHEBI:78844"/>
        <dbReference type="ChEBI" id="CHEBI:195366"/>
        <dbReference type="EC" id="2.1.2.9"/>
    </reaction>
</comment>
<dbReference type="Pfam" id="PF02911">
    <property type="entry name" value="Formyl_trans_C"/>
    <property type="match status" value="1"/>
</dbReference>
<dbReference type="EMBL" id="CP065989">
    <property type="protein sequence ID" value="QQB13707.1"/>
    <property type="molecule type" value="Genomic_DNA"/>
</dbReference>
<dbReference type="RefSeq" id="WP_198498878.1">
    <property type="nucleotide sequence ID" value="NZ_CP065989.1"/>
</dbReference>
<evidence type="ECO:0000256" key="1">
    <source>
        <dbReference type="ARBA" id="ARBA00010699"/>
    </source>
</evidence>
<evidence type="ECO:0000256" key="3">
    <source>
        <dbReference type="ARBA" id="ARBA00022679"/>
    </source>
</evidence>
<dbReference type="CDD" id="cd08646">
    <property type="entry name" value="FMT_core_Met-tRNA-FMT_N"/>
    <property type="match status" value="1"/>
</dbReference>
<dbReference type="PANTHER" id="PTHR11138">
    <property type="entry name" value="METHIONYL-TRNA FORMYLTRANSFERASE"/>
    <property type="match status" value="1"/>
</dbReference>
<feature type="domain" description="Formyl transferase C-terminal" evidence="8">
    <location>
        <begin position="206"/>
        <end position="310"/>
    </location>
</feature>
<comment type="similarity">
    <text evidence="1 5">Belongs to the Fmt family.</text>
</comment>
<evidence type="ECO:0000256" key="5">
    <source>
        <dbReference type="HAMAP-Rule" id="MF_00182"/>
    </source>
</evidence>
<dbReference type="CDD" id="cd08704">
    <property type="entry name" value="Met_tRNA_FMT_C"/>
    <property type="match status" value="1"/>
</dbReference>
<reference evidence="9 10" key="1">
    <citation type="submission" date="2020-12" db="EMBL/GenBank/DDBJ databases">
        <title>FDA dAtabase for Regulatory Grade micrObial Sequences (FDA-ARGOS): Supporting development and validation of Infectious Disease Dx tests.</title>
        <authorList>
            <person name="Sproer C."/>
            <person name="Gronow S."/>
            <person name="Severitt S."/>
            <person name="Schroder I."/>
            <person name="Tallon L."/>
            <person name="Sadzewicz L."/>
            <person name="Zhao X."/>
            <person name="Boylan J."/>
            <person name="Ott S."/>
            <person name="Bowen H."/>
            <person name="Vavikolanu K."/>
            <person name="Mehta A."/>
            <person name="Aluvathingal J."/>
            <person name="Nadendla S."/>
            <person name="Lowell S."/>
            <person name="Myers T."/>
            <person name="Yan Y."/>
            <person name="Sichtig H."/>
        </authorList>
    </citation>
    <scope>NUCLEOTIDE SEQUENCE [LARGE SCALE GENOMIC DNA]</scope>
    <source>
        <strain evidence="9 10">FDAARGOS_990</strain>
    </source>
</reference>
<dbReference type="InterPro" id="IPR041711">
    <property type="entry name" value="Met-tRNA-FMT_N"/>
</dbReference>
<dbReference type="InterPro" id="IPR002376">
    <property type="entry name" value="Formyl_transf_N"/>
</dbReference>
<dbReference type="Pfam" id="PF00551">
    <property type="entry name" value="Formyl_trans_N"/>
    <property type="match status" value="1"/>
</dbReference>
<proteinExistence type="inferred from homology"/>
<dbReference type="EC" id="2.1.2.9" evidence="2 5"/>
<feature type="region of interest" description="Disordered" evidence="6">
    <location>
        <begin position="320"/>
        <end position="341"/>
    </location>
</feature>
<gene>
    <name evidence="5" type="primary">fmt</name>
    <name evidence="9" type="ORF">I6H47_13015</name>
</gene>
<evidence type="ECO:0000256" key="6">
    <source>
        <dbReference type="SAM" id="MobiDB-lite"/>
    </source>
</evidence>
<evidence type="ECO:0000313" key="9">
    <source>
        <dbReference type="EMBL" id="QQB13707.1"/>
    </source>
</evidence>
<dbReference type="InterPro" id="IPR011034">
    <property type="entry name" value="Formyl_transferase-like_C_sf"/>
</dbReference>
<dbReference type="InterPro" id="IPR036477">
    <property type="entry name" value="Formyl_transf_N_sf"/>
</dbReference>
<keyword evidence="3 5" id="KW-0808">Transferase</keyword>
<dbReference type="PANTHER" id="PTHR11138:SF5">
    <property type="entry name" value="METHIONYL-TRNA FORMYLTRANSFERASE, MITOCHONDRIAL"/>
    <property type="match status" value="1"/>
</dbReference>
<dbReference type="SUPFAM" id="SSF50486">
    <property type="entry name" value="FMT C-terminal domain-like"/>
    <property type="match status" value="1"/>
</dbReference>
<dbReference type="HAMAP" id="MF_00182">
    <property type="entry name" value="Formyl_trans"/>
    <property type="match status" value="1"/>
</dbReference>
<evidence type="ECO:0000259" key="8">
    <source>
        <dbReference type="Pfam" id="PF02911"/>
    </source>
</evidence>
<dbReference type="AlphaFoldDB" id="A0A7T3ZY14"/>
<evidence type="ECO:0000313" key="10">
    <source>
        <dbReference type="Proteomes" id="UP000595374"/>
    </source>
</evidence>
<keyword evidence="4 5" id="KW-0648">Protein biosynthesis</keyword>